<gene>
    <name evidence="2" type="ORF">MNBD_BACTEROID07-2115</name>
</gene>
<proteinExistence type="predicted"/>
<dbReference type="Pfam" id="PF14092">
    <property type="entry name" value="DUF4270"/>
    <property type="match status" value="1"/>
</dbReference>
<evidence type="ECO:0008006" key="3">
    <source>
        <dbReference type="Google" id="ProtNLM"/>
    </source>
</evidence>
<dbReference type="EMBL" id="UOET01000194">
    <property type="protein sequence ID" value="VAW28106.1"/>
    <property type="molecule type" value="Genomic_DNA"/>
</dbReference>
<accession>A0A3B0V830</accession>
<keyword evidence="1" id="KW-0472">Membrane</keyword>
<evidence type="ECO:0000256" key="1">
    <source>
        <dbReference type="SAM" id="Phobius"/>
    </source>
</evidence>
<feature type="transmembrane region" description="Helical" evidence="1">
    <location>
        <begin position="16"/>
        <end position="35"/>
    </location>
</feature>
<keyword evidence="1" id="KW-0812">Transmembrane</keyword>
<protein>
    <recommendedName>
        <fullName evidence="3">DUF4270 domain-containing protein</fullName>
    </recommendedName>
</protein>
<feature type="non-terminal residue" evidence="2">
    <location>
        <position position="448"/>
    </location>
</feature>
<evidence type="ECO:0000313" key="2">
    <source>
        <dbReference type="EMBL" id="VAW28106.1"/>
    </source>
</evidence>
<dbReference type="AlphaFoldDB" id="A0A3B0V830"/>
<keyword evidence="1" id="KW-1133">Transmembrane helix</keyword>
<dbReference type="InterPro" id="IPR025366">
    <property type="entry name" value="DUF4270"/>
</dbReference>
<sequence>MTRLLERVNSLIRKKNLLFFINIFLLLAILSFFNLSCSKYPTKVGAALMPNNSLSLHFKRGEFTVHSRVIDTTRSDKMLVSFLGSIKDPVFGLTDAGFYTKVVPISEGNRFGTNPVTDSLVLQLYYSGIYGDTNAALRVHVYEMRDDIFFDSTYYSNKKIAVYPTDYADVTFHPDRNKVYILDKLDTVKNVLRINLSHLSKALGNKLLTADTTLLDSNLLFMDYFKGLYLETDPVSSGGALASFLTNTRKTILTLYYHNDKEDSLKYGYLLGASVAKVNHYQHDFSSGNQAFKSQVINGDTTLGLKQFYVQGLAGVQAVIKFPHIRDLNKLGTVGINEAKLILPGAETKPFLGAPDQLSLIRIVNDSSYAILPDASEGGDYFGGKYNASDNSYSFRITHYIESLIKDSVKVDNGLALFIKGGAISPERFIFNGPQFTGDSTRRARLDI</sequence>
<organism evidence="2">
    <name type="scientific">hydrothermal vent metagenome</name>
    <dbReference type="NCBI Taxonomy" id="652676"/>
    <lineage>
        <taxon>unclassified sequences</taxon>
        <taxon>metagenomes</taxon>
        <taxon>ecological metagenomes</taxon>
    </lineage>
</organism>
<reference evidence="2" key="1">
    <citation type="submission" date="2018-06" db="EMBL/GenBank/DDBJ databases">
        <authorList>
            <person name="Zhirakovskaya E."/>
        </authorList>
    </citation>
    <scope>NUCLEOTIDE SEQUENCE</scope>
</reference>
<name>A0A3B0V830_9ZZZZ</name>